<feature type="chain" id="PRO_5036266535" evidence="1">
    <location>
        <begin position="18"/>
        <end position="139"/>
    </location>
</feature>
<evidence type="ECO:0000313" key="3">
    <source>
        <dbReference type="EMBL" id="KAF6765320.1"/>
    </source>
</evidence>
<comment type="caution">
    <text evidence="2">The sequence shown here is derived from an EMBL/GenBank/DDBJ whole genome shotgun (WGS) entry which is preliminary data.</text>
</comment>
<evidence type="ECO:0000313" key="4">
    <source>
        <dbReference type="Proteomes" id="UP000521943"/>
    </source>
</evidence>
<dbReference type="EMBL" id="JACGCI010000004">
    <property type="protein sequence ID" value="KAF6764587.1"/>
    <property type="molecule type" value="Genomic_DNA"/>
</dbReference>
<dbReference type="EMBL" id="JACGCI010000002">
    <property type="protein sequence ID" value="KAF6765320.1"/>
    <property type="molecule type" value="Genomic_DNA"/>
</dbReference>
<reference evidence="2 4" key="1">
    <citation type="submission" date="2020-07" db="EMBL/GenBank/DDBJ databases">
        <title>Comparative genomics of pyrophilous fungi reveals a link between fire events and developmental genes.</title>
        <authorList>
            <consortium name="DOE Joint Genome Institute"/>
            <person name="Steindorff A.S."/>
            <person name="Carver A."/>
            <person name="Calhoun S."/>
            <person name="Stillman K."/>
            <person name="Liu H."/>
            <person name="Lipzen A."/>
            <person name="Pangilinan J."/>
            <person name="Labutti K."/>
            <person name="Bruns T.D."/>
            <person name="Grigoriev I.V."/>
        </authorList>
    </citation>
    <scope>NUCLEOTIDE SEQUENCE [LARGE SCALE GENOMIC DNA]</scope>
    <source>
        <strain evidence="2 4">CBS 144469</strain>
    </source>
</reference>
<sequence>MRLSLIALVPLFYVVYAHSNARIDELATRAFDDSLLTTRQYLADISTRDLLNGLADRLQRRESRSDRFKRWIKMKWPSGRFYCLECGAPGTWFHTENGAMKHIKEKGDNHDLWIKNGKNGDPSCLVLEKGKLQSVHCPT</sequence>
<dbReference type="Proteomes" id="UP000521943">
    <property type="component" value="Unassembled WGS sequence"/>
</dbReference>
<keyword evidence="4" id="KW-1185">Reference proteome</keyword>
<evidence type="ECO:0000313" key="2">
    <source>
        <dbReference type="EMBL" id="KAF6764587.1"/>
    </source>
</evidence>
<protein>
    <submittedName>
        <fullName evidence="2">Uncharacterized protein</fullName>
    </submittedName>
</protein>
<name>A0A8H6IHU6_9AGAR</name>
<gene>
    <name evidence="3" type="ORF">DFP72DRAFT_1162309</name>
    <name evidence="2" type="ORF">DFP72DRAFT_1163497</name>
</gene>
<organism evidence="2 4">
    <name type="scientific">Ephemerocybe angulata</name>
    <dbReference type="NCBI Taxonomy" id="980116"/>
    <lineage>
        <taxon>Eukaryota</taxon>
        <taxon>Fungi</taxon>
        <taxon>Dikarya</taxon>
        <taxon>Basidiomycota</taxon>
        <taxon>Agaricomycotina</taxon>
        <taxon>Agaricomycetes</taxon>
        <taxon>Agaricomycetidae</taxon>
        <taxon>Agaricales</taxon>
        <taxon>Agaricineae</taxon>
        <taxon>Psathyrellaceae</taxon>
        <taxon>Ephemerocybe</taxon>
    </lineage>
</organism>
<evidence type="ECO:0000256" key="1">
    <source>
        <dbReference type="SAM" id="SignalP"/>
    </source>
</evidence>
<feature type="signal peptide" evidence="1">
    <location>
        <begin position="1"/>
        <end position="17"/>
    </location>
</feature>
<dbReference type="AlphaFoldDB" id="A0A8H6IHU6"/>
<proteinExistence type="predicted"/>
<accession>A0A8H6IHU6</accession>
<keyword evidence="1" id="KW-0732">Signal</keyword>